<organism evidence="5">
    <name type="scientific">Cladocopium goreaui</name>
    <dbReference type="NCBI Taxonomy" id="2562237"/>
    <lineage>
        <taxon>Eukaryota</taxon>
        <taxon>Sar</taxon>
        <taxon>Alveolata</taxon>
        <taxon>Dinophyceae</taxon>
        <taxon>Suessiales</taxon>
        <taxon>Symbiodiniaceae</taxon>
        <taxon>Cladocopium</taxon>
    </lineage>
</organism>
<evidence type="ECO:0000313" key="5">
    <source>
        <dbReference type="EMBL" id="CAI3985820.1"/>
    </source>
</evidence>
<protein>
    <submittedName>
        <fullName evidence="8">Type II methyltransferase M.NgoBI (M.NgoBI) (Cytosine-specific methyltransferase NgoBI) (M.NgoI) (Modification methylase NgoBI)</fullName>
    </submittedName>
</protein>
<dbReference type="PROSITE" id="PS51679">
    <property type="entry name" value="SAM_MT_C5"/>
    <property type="match status" value="1"/>
</dbReference>
<evidence type="ECO:0000313" key="6">
    <source>
        <dbReference type="EMBL" id="CAI3991849.1"/>
    </source>
</evidence>
<evidence type="ECO:0000256" key="1">
    <source>
        <dbReference type="ARBA" id="ARBA00022603"/>
    </source>
</evidence>
<dbReference type="GO" id="GO:0008168">
    <property type="term" value="F:methyltransferase activity"/>
    <property type="evidence" value="ECO:0007669"/>
    <property type="project" value="UniProtKB-KW"/>
</dbReference>
<gene>
    <name evidence="5" type="ORF">C1SCF055_LOCUS13226</name>
    <name evidence="6" type="ORF">C1SCF055_LOCUS18719</name>
</gene>
<evidence type="ECO:0000256" key="4">
    <source>
        <dbReference type="PROSITE-ProRule" id="PRU01016"/>
    </source>
</evidence>
<comment type="caution">
    <text evidence="5">The sequence shown here is derived from an EMBL/GenBank/DDBJ whole genome shotgun (WGS) entry which is preliminary data.</text>
</comment>
<sequence>MPKRNLVLAEDCAGLGPLKESCKLAGLQSHVYYVSESDPKLLERLKKIYKPELVSKDAMKKKGIRQLIDIFGAGCPCQPFSPIGKRKGKKDPRAKVFERVVKRIQAWLPDTFVLENSKSLTNKKHAKFFKKLLAKLKSKGHYKVYWKVLDAFTHGALPQRRERLWIVGVNSYAMKGQFSWPKPLKNLKKIKLCKMLGRKAQDYEFPKSSTGKKRLRTALKWEPVLNKGKRRVFRKLLGYFAPPIHEKCRVQGWDPKRMQADDLSVREMGLALGNAWLPAGLAQSRMWRPQGSEGGATPH</sequence>
<evidence type="ECO:0000313" key="8">
    <source>
        <dbReference type="EMBL" id="CAL4773132.1"/>
    </source>
</evidence>
<dbReference type="GO" id="GO:0032259">
    <property type="term" value="P:methylation"/>
    <property type="evidence" value="ECO:0007669"/>
    <property type="project" value="UniProtKB-KW"/>
</dbReference>
<keyword evidence="9" id="KW-1185">Reference proteome</keyword>
<dbReference type="InterPro" id="IPR001525">
    <property type="entry name" value="C5_MeTfrase"/>
</dbReference>
<accession>A0A9P1FT23</accession>
<dbReference type="SUPFAM" id="SSF53335">
    <property type="entry name" value="S-adenosyl-L-methionine-dependent methyltransferases"/>
    <property type="match status" value="1"/>
</dbReference>
<name>A0A9P1FT23_9DINO</name>
<reference evidence="5" key="1">
    <citation type="submission" date="2022-10" db="EMBL/GenBank/DDBJ databases">
        <authorList>
            <person name="Chen Y."/>
            <person name="Dougan E. K."/>
            <person name="Chan C."/>
            <person name="Rhodes N."/>
            <person name="Thang M."/>
        </authorList>
    </citation>
    <scope>NUCLEOTIDE SEQUENCE</scope>
</reference>
<dbReference type="EMBL" id="CAMXCT010001022">
    <property type="protein sequence ID" value="CAI3985820.1"/>
    <property type="molecule type" value="Genomic_DNA"/>
</dbReference>
<dbReference type="EMBL" id="CAMXCT030001639">
    <property type="protein sequence ID" value="CAL4779161.1"/>
    <property type="molecule type" value="Genomic_DNA"/>
</dbReference>
<dbReference type="PANTHER" id="PTHR46098:SF1">
    <property type="entry name" value="TRNA (CYTOSINE(38)-C(5))-METHYLTRANSFERASE"/>
    <property type="match status" value="1"/>
</dbReference>
<keyword evidence="3 4" id="KW-0949">S-adenosyl-L-methionine</keyword>
<proteinExistence type="inferred from homology"/>
<dbReference type="InterPro" id="IPR050750">
    <property type="entry name" value="C5-MTase"/>
</dbReference>
<dbReference type="AlphaFoldDB" id="A0A9P1FT23"/>
<dbReference type="InterPro" id="IPR018117">
    <property type="entry name" value="C5_DNA_meth_AS"/>
</dbReference>
<dbReference type="Pfam" id="PF00145">
    <property type="entry name" value="DNA_methylase"/>
    <property type="match status" value="1"/>
</dbReference>
<dbReference type="Gene3D" id="3.40.50.150">
    <property type="entry name" value="Vaccinia Virus protein VP39"/>
    <property type="match status" value="1"/>
</dbReference>
<dbReference type="InterPro" id="IPR029063">
    <property type="entry name" value="SAM-dependent_MTases_sf"/>
</dbReference>
<reference evidence="7" key="2">
    <citation type="submission" date="2024-04" db="EMBL/GenBank/DDBJ databases">
        <authorList>
            <person name="Chen Y."/>
            <person name="Shah S."/>
            <person name="Dougan E. K."/>
            <person name="Thang M."/>
            <person name="Chan C."/>
        </authorList>
    </citation>
    <scope>NUCLEOTIDE SEQUENCE [LARGE SCALE GENOMIC DNA]</scope>
</reference>
<feature type="active site" evidence="4">
    <location>
        <position position="77"/>
    </location>
</feature>
<dbReference type="NCBIfam" id="TIGR00675">
    <property type="entry name" value="dcm"/>
    <property type="match status" value="1"/>
</dbReference>
<keyword evidence="1 4" id="KW-0489">Methyltransferase</keyword>
<dbReference type="EMBL" id="CAMXCT010001639">
    <property type="protein sequence ID" value="CAI3991849.1"/>
    <property type="molecule type" value="Genomic_DNA"/>
</dbReference>
<evidence type="ECO:0000256" key="3">
    <source>
        <dbReference type="ARBA" id="ARBA00022691"/>
    </source>
</evidence>
<evidence type="ECO:0000256" key="2">
    <source>
        <dbReference type="ARBA" id="ARBA00022679"/>
    </source>
</evidence>
<dbReference type="EMBL" id="CAMXCT020001639">
    <property type="protein sequence ID" value="CAL1145224.1"/>
    <property type="molecule type" value="Genomic_DNA"/>
</dbReference>
<evidence type="ECO:0000313" key="7">
    <source>
        <dbReference type="EMBL" id="CAL1139195.1"/>
    </source>
</evidence>
<evidence type="ECO:0000313" key="9">
    <source>
        <dbReference type="Proteomes" id="UP001152797"/>
    </source>
</evidence>
<keyword evidence="2 4" id="KW-0808">Transferase</keyword>
<dbReference type="Proteomes" id="UP001152797">
    <property type="component" value="Unassembled WGS sequence"/>
</dbReference>
<comment type="similarity">
    <text evidence="4">Belongs to the class I-like SAM-binding methyltransferase superfamily. C5-methyltransferase family.</text>
</comment>
<dbReference type="EMBL" id="CAMXCT030001022">
    <property type="protein sequence ID" value="CAL4773132.1"/>
    <property type="molecule type" value="Genomic_DNA"/>
</dbReference>
<dbReference type="OrthoDB" id="641149at2759"/>
<dbReference type="PANTHER" id="PTHR46098">
    <property type="entry name" value="TRNA (CYTOSINE(38)-C(5))-METHYLTRANSFERASE"/>
    <property type="match status" value="1"/>
</dbReference>
<dbReference type="EMBL" id="CAMXCT020001022">
    <property type="protein sequence ID" value="CAL1139195.1"/>
    <property type="molecule type" value="Genomic_DNA"/>
</dbReference>
<dbReference type="PROSITE" id="PS00094">
    <property type="entry name" value="C5_MTASE_1"/>
    <property type="match status" value="1"/>
</dbReference>